<evidence type="ECO:0000313" key="3">
    <source>
        <dbReference type="Proteomes" id="UP000299102"/>
    </source>
</evidence>
<evidence type="ECO:0000256" key="1">
    <source>
        <dbReference type="SAM" id="MobiDB-lite"/>
    </source>
</evidence>
<accession>A0A4C1T5G9</accession>
<dbReference type="AlphaFoldDB" id="A0A4C1T5G9"/>
<feature type="compositionally biased region" description="Low complexity" evidence="1">
    <location>
        <begin position="69"/>
        <end position="79"/>
    </location>
</feature>
<proteinExistence type="predicted"/>
<sequence>MYPLNVSFHVSLHTVRSPCDSDLSHRPAVYPGRIIYQTVYKLSFACGSPTAPTPLRPLVAAARGPSIRASNAGAPARAGVARRSRERCVRTRNFGSGS</sequence>
<feature type="region of interest" description="Disordered" evidence="1">
    <location>
        <begin position="69"/>
        <end position="98"/>
    </location>
</feature>
<comment type="caution">
    <text evidence="2">The sequence shown here is derived from an EMBL/GenBank/DDBJ whole genome shotgun (WGS) entry which is preliminary data.</text>
</comment>
<protein>
    <submittedName>
        <fullName evidence="2">Uncharacterized protein</fullName>
    </submittedName>
</protein>
<dbReference type="Proteomes" id="UP000299102">
    <property type="component" value="Unassembled WGS sequence"/>
</dbReference>
<reference evidence="2 3" key="1">
    <citation type="journal article" date="2019" name="Commun. Biol.">
        <title>The bagworm genome reveals a unique fibroin gene that provides high tensile strength.</title>
        <authorList>
            <person name="Kono N."/>
            <person name="Nakamura H."/>
            <person name="Ohtoshi R."/>
            <person name="Tomita M."/>
            <person name="Numata K."/>
            <person name="Arakawa K."/>
        </authorList>
    </citation>
    <scope>NUCLEOTIDE SEQUENCE [LARGE SCALE GENOMIC DNA]</scope>
</reference>
<gene>
    <name evidence="2" type="ORF">EVAR_5799_1</name>
</gene>
<organism evidence="2 3">
    <name type="scientific">Eumeta variegata</name>
    <name type="common">Bagworm moth</name>
    <name type="synonym">Eumeta japonica</name>
    <dbReference type="NCBI Taxonomy" id="151549"/>
    <lineage>
        <taxon>Eukaryota</taxon>
        <taxon>Metazoa</taxon>
        <taxon>Ecdysozoa</taxon>
        <taxon>Arthropoda</taxon>
        <taxon>Hexapoda</taxon>
        <taxon>Insecta</taxon>
        <taxon>Pterygota</taxon>
        <taxon>Neoptera</taxon>
        <taxon>Endopterygota</taxon>
        <taxon>Lepidoptera</taxon>
        <taxon>Glossata</taxon>
        <taxon>Ditrysia</taxon>
        <taxon>Tineoidea</taxon>
        <taxon>Psychidae</taxon>
        <taxon>Oiketicinae</taxon>
        <taxon>Eumeta</taxon>
    </lineage>
</organism>
<name>A0A4C1T5G9_EUMVA</name>
<evidence type="ECO:0000313" key="2">
    <source>
        <dbReference type="EMBL" id="GBP09374.1"/>
    </source>
</evidence>
<keyword evidence="3" id="KW-1185">Reference proteome</keyword>
<dbReference type="EMBL" id="BGZK01000035">
    <property type="protein sequence ID" value="GBP09374.1"/>
    <property type="molecule type" value="Genomic_DNA"/>
</dbReference>